<dbReference type="Proteomes" id="UP000325372">
    <property type="component" value="Unassembled WGS sequence"/>
</dbReference>
<comment type="caution">
    <text evidence="2">The sequence shown here is derived from an EMBL/GenBank/DDBJ whole genome shotgun (WGS) entry which is preliminary data.</text>
</comment>
<organism evidence="2 3">
    <name type="scientific">Marinihelvus fidelis</name>
    <dbReference type="NCBI Taxonomy" id="2613842"/>
    <lineage>
        <taxon>Bacteria</taxon>
        <taxon>Pseudomonadati</taxon>
        <taxon>Pseudomonadota</taxon>
        <taxon>Gammaproteobacteria</taxon>
        <taxon>Chromatiales</taxon>
        <taxon>Wenzhouxiangellaceae</taxon>
        <taxon>Marinihelvus</taxon>
    </lineage>
</organism>
<evidence type="ECO:0000313" key="2">
    <source>
        <dbReference type="EMBL" id="KAA9133483.1"/>
    </source>
</evidence>
<feature type="domain" description="HTH cro/C1-type" evidence="1">
    <location>
        <begin position="28"/>
        <end position="76"/>
    </location>
</feature>
<dbReference type="CDD" id="cd00093">
    <property type="entry name" value="HTH_XRE"/>
    <property type="match status" value="1"/>
</dbReference>
<dbReference type="SMART" id="SM00530">
    <property type="entry name" value="HTH_XRE"/>
    <property type="match status" value="1"/>
</dbReference>
<dbReference type="Pfam" id="PF01381">
    <property type="entry name" value="HTH_3"/>
    <property type="match status" value="1"/>
</dbReference>
<protein>
    <submittedName>
        <fullName evidence="2">Helix-turn-helix transcriptional regulator</fullName>
    </submittedName>
</protein>
<dbReference type="GO" id="GO:0003677">
    <property type="term" value="F:DNA binding"/>
    <property type="evidence" value="ECO:0007669"/>
    <property type="project" value="InterPro"/>
</dbReference>
<dbReference type="AlphaFoldDB" id="A0A5N0TEF6"/>
<evidence type="ECO:0000313" key="3">
    <source>
        <dbReference type="Proteomes" id="UP000325372"/>
    </source>
</evidence>
<gene>
    <name evidence="2" type="ORF">F3N42_03785</name>
</gene>
<dbReference type="EMBL" id="VYXP01000002">
    <property type="protein sequence ID" value="KAA9133483.1"/>
    <property type="molecule type" value="Genomic_DNA"/>
</dbReference>
<name>A0A5N0TEF6_9GAMM</name>
<dbReference type="InterPro" id="IPR010982">
    <property type="entry name" value="Lambda_DNA-bd_dom_sf"/>
</dbReference>
<dbReference type="SUPFAM" id="SSF47413">
    <property type="entry name" value="lambda repressor-like DNA-binding domains"/>
    <property type="match status" value="1"/>
</dbReference>
<accession>A0A5N0TEF6</accession>
<evidence type="ECO:0000259" key="1">
    <source>
        <dbReference type="PROSITE" id="PS50943"/>
    </source>
</evidence>
<dbReference type="PROSITE" id="PS50943">
    <property type="entry name" value="HTH_CROC1"/>
    <property type="match status" value="1"/>
</dbReference>
<dbReference type="InterPro" id="IPR001387">
    <property type="entry name" value="Cro/C1-type_HTH"/>
</dbReference>
<reference evidence="2 3" key="1">
    <citation type="submission" date="2019-09" db="EMBL/GenBank/DDBJ databases">
        <title>Wenzhouxiangella sp. Genome sequencing and assembly.</title>
        <authorList>
            <person name="Zhang R."/>
        </authorList>
    </citation>
    <scope>NUCLEOTIDE SEQUENCE [LARGE SCALE GENOMIC DNA]</scope>
    <source>
        <strain evidence="2 3">W260</strain>
    </source>
</reference>
<keyword evidence="3" id="KW-1185">Reference proteome</keyword>
<dbReference type="Gene3D" id="1.10.260.40">
    <property type="entry name" value="lambda repressor-like DNA-binding domains"/>
    <property type="match status" value="1"/>
</dbReference>
<sequence length="148" mass="16578">MTDKRLSSDQQRAASRLRKIWDEKKTGLGLTQERVGARLGWETQSAVSQYLNGKIPLNLNAVIKFAQVLEVEPESIYPELLQDLSVPYRVSQQKVDPTFHVAEQPPTYGSDEGVTGIVSLIRKGLNDGTLDAEDLKFIKALVERIVKK</sequence>
<proteinExistence type="predicted"/>